<accession>A0A484H6Q7</accession>
<name>A0A484H6Q7_9ZZZZ</name>
<dbReference type="EMBL" id="LR026963">
    <property type="protein sequence ID" value="VBB69739.1"/>
    <property type="molecule type" value="Genomic_DNA"/>
</dbReference>
<protein>
    <submittedName>
        <fullName evidence="2">Uncharacterized protein</fullName>
    </submittedName>
</protein>
<reference evidence="2" key="1">
    <citation type="submission" date="2018-10" db="EMBL/GenBank/DDBJ databases">
        <authorList>
            <person name="Gruber-Vodicka H."/>
            <person name="Jaeckle O."/>
        </authorList>
    </citation>
    <scope>NUCLEOTIDE SEQUENCE</scope>
</reference>
<evidence type="ECO:0000256" key="1">
    <source>
        <dbReference type="SAM" id="MobiDB-lite"/>
    </source>
</evidence>
<evidence type="ECO:0000313" key="2">
    <source>
        <dbReference type="EMBL" id="VBB69739.1"/>
    </source>
</evidence>
<feature type="compositionally biased region" description="Polar residues" evidence="1">
    <location>
        <begin position="1"/>
        <end position="10"/>
    </location>
</feature>
<dbReference type="AlphaFoldDB" id="A0A484H6Q7"/>
<feature type="compositionally biased region" description="Basic and acidic residues" evidence="1">
    <location>
        <begin position="27"/>
        <end position="38"/>
    </location>
</feature>
<organism evidence="2">
    <name type="scientific">invertebrate metagenome</name>
    <dbReference type="NCBI Taxonomy" id="1711999"/>
    <lineage>
        <taxon>unclassified sequences</taxon>
        <taxon>metagenomes</taxon>
        <taxon>organismal metagenomes</taxon>
    </lineage>
</organism>
<sequence length="38" mass="4276">MQQVFLSTCSARVEEPHQSSRGSLQTRVDKPEIGSRMV</sequence>
<feature type="region of interest" description="Disordered" evidence="1">
    <location>
        <begin position="1"/>
        <end position="38"/>
    </location>
</feature>
<gene>
    <name evidence="2" type="ORF">RIEGSTA812A_PEG_1212</name>
</gene>
<proteinExistence type="predicted"/>